<evidence type="ECO:0000313" key="4">
    <source>
        <dbReference type="Proteomes" id="UP000030408"/>
    </source>
</evidence>
<sequence length="103" mass="11645">MGILDIIILLFFIISIIWTFIKERNDKAEPSDASGTREKGKKGEKRQNPKPVPSTISEDSEENIDYIKLSGDDHKRCNHCEKVIGIKDSFCSYCGLPNLEMNA</sequence>
<comment type="caution">
    <text evidence="3">The sequence shown here is derived from an EMBL/GenBank/DDBJ whole genome shotgun (WGS) entry which is preliminary data.</text>
</comment>
<dbReference type="AlphaFoldDB" id="A0A0A3HYE1"/>
<keyword evidence="2" id="KW-0472">Membrane</keyword>
<dbReference type="Proteomes" id="UP000030408">
    <property type="component" value="Unassembled WGS sequence"/>
</dbReference>
<keyword evidence="2" id="KW-1133">Transmembrane helix</keyword>
<proteinExistence type="predicted"/>
<reference evidence="3 4" key="1">
    <citation type="submission" date="2014-02" db="EMBL/GenBank/DDBJ databases">
        <title>Draft genome sequence of Lysinibacillus sinduriensis JCM 15800.</title>
        <authorList>
            <person name="Zhang F."/>
            <person name="Wang G."/>
            <person name="Zhang L."/>
        </authorList>
    </citation>
    <scope>NUCLEOTIDE SEQUENCE [LARGE SCALE GENOMIC DNA]</scope>
    <source>
        <strain evidence="3 4">JCM 15800</strain>
    </source>
</reference>
<evidence type="ECO:0008006" key="5">
    <source>
        <dbReference type="Google" id="ProtNLM"/>
    </source>
</evidence>
<protein>
    <recommendedName>
        <fullName evidence="5">Zinc ribbon domain-containing protein</fullName>
    </recommendedName>
</protein>
<dbReference type="OrthoDB" id="9972658at2"/>
<name>A0A0A3HYE1_9BACL</name>
<dbReference type="RefSeq" id="WP_036199276.1">
    <property type="nucleotide sequence ID" value="NZ_JPVO01000046.1"/>
</dbReference>
<keyword evidence="4" id="KW-1185">Reference proteome</keyword>
<evidence type="ECO:0000256" key="1">
    <source>
        <dbReference type="SAM" id="MobiDB-lite"/>
    </source>
</evidence>
<organism evidence="3 4">
    <name type="scientific">Ureibacillus sinduriensis BLB-1 = JCM 15800</name>
    <dbReference type="NCBI Taxonomy" id="1384057"/>
    <lineage>
        <taxon>Bacteria</taxon>
        <taxon>Bacillati</taxon>
        <taxon>Bacillota</taxon>
        <taxon>Bacilli</taxon>
        <taxon>Bacillales</taxon>
        <taxon>Caryophanaceae</taxon>
        <taxon>Ureibacillus</taxon>
    </lineage>
</organism>
<feature type="transmembrane region" description="Helical" evidence="2">
    <location>
        <begin position="6"/>
        <end position="21"/>
    </location>
</feature>
<evidence type="ECO:0000256" key="2">
    <source>
        <dbReference type="SAM" id="Phobius"/>
    </source>
</evidence>
<feature type="region of interest" description="Disordered" evidence="1">
    <location>
        <begin position="25"/>
        <end position="61"/>
    </location>
</feature>
<evidence type="ECO:0000313" key="3">
    <source>
        <dbReference type="EMBL" id="KGR76250.1"/>
    </source>
</evidence>
<dbReference type="EMBL" id="JPVO01000046">
    <property type="protein sequence ID" value="KGR76250.1"/>
    <property type="molecule type" value="Genomic_DNA"/>
</dbReference>
<keyword evidence="2" id="KW-0812">Transmembrane</keyword>
<accession>A0A0A3HYE1</accession>
<feature type="compositionally biased region" description="Basic and acidic residues" evidence="1">
    <location>
        <begin position="25"/>
        <end position="38"/>
    </location>
</feature>
<gene>
    <name evidence="3" type="ORF">CD33_06800</name>
</gene>